<dbReference type="Pfam" id="PF04117">
    <property type="entry name" value="Mpv17_PMP22"/>
    <property type="match status" value="1"/>
</dbReference>
<keyword evidence="5 6" id="KW-0472">Membrane</keyword>
<accession>A0AAV9PT68</accession>
<dbReference type="AlphaFoldDB" id="A0AAV9PT68"/>
<dbReference type="GO" id="GO:0005778">
    <property type="term" value="C:peroxisomal membrane"/>
    <property type="evidence" value="ECO:0007669"/>
    <property type="project" value="TreeGrafter"/>
</dbReference>
<evidence type="ECO:0000256" key="3">
    <source>
        <dbReference type="ARBA" id="ARBA00022692"/>
    </source>
</evidence>
<evidence type="ECO:0000313" key="9">
    <source>
        <dbReference type="Proteomes" id="UP001345827"/>
    </source>
</evidence>
<evidence type="ECO:0000256" key="5">
    <source>
        <dbReference type="ARBA" id="ARBA00023136"/>
    </source>
</evidence>
<dbReference type="PANTHER" id="PTHR11266:SF80">
    <property type="entry name" value="PEROXISOMAL MEMBRANE PROTEIN 2"/>
    <property type="match status" value="1"/>
</dbReference>
<evidence type="ECO:0000256" key="7">
    <source>
        <dbReference type="SAM" id="MobiDB-lite"/>
    </source>
</evidence>
<evidence type="ECO:0000256" key="1">
    <source>
        <dbReference type="ARBA" id="ARBA00004141"/>
    </source>
</evidence>
<gene>
    <name evidence="8" type="ORF">LTR25_010357</name>
</gene>
<evidence type="ECO:0000256" key="6">
    <source>
        <dbReference type="RuleBase" id="RU363053"/>
    </source>
</evidence>
<feature type="transmembrane region" description="Helical" evidence="6">
    <location>
        <begin position="146"/>
        <end position="168"/>
    </location>
</feature>
<evidence type="ECO:0000256" key="4">
    <source>
        <dbReference type="ARBA" id="ARBA00022989"/>
    </source>
</evidence>
<feature type="region of interest" description="Disordered" evidence="7">
    <location>
        <begin position="73"/>
        <end position="95"/>
    </location>
</feature>
<dbReference type="Proteomes" id="UP001345827">
    <property type="component" value="Unassembled WGS sequence"/>
</dbReference>
<comment type="subcellular location">
    <subcellularLocation>
        <location evidence="1">Membrane</location>
        <topology evidence="1">Multi-pass membrane protein</topology>
    </subcellularLocation>
</comment>
<name>A0AAV9PT68_9PEZI</name>
<feature type="transmembrane region" description="Helical" evidence="6">
    <location>
        <begin position="114"/>
        <end position="134"/>
    </location>
</feature>
<dbReference type="PANTHER" id="PTHR11266">
    <property type="entry name" value="PEROXISOMAL MEMBRANE PROTEIN 2, PXMP2 MPV17"/>
    <property type="match status" value="1"/>
</dbReference>
<keyword evidence="3 6" id="KW-0812">Transmembrane</keyword>
<reference evidence="8 9" key="1">
    <citation type="submission" date="2023-06" db="EMBL/GenBank/DDBJ databases">
        <title>Black Yeasts Isolated from many extreme environments.</title>
        <authorList>
            <person name="Coleine C."/>
            <person name="Stajich J.E."/>
            <person name="Selbmann L."/>
        </authorList>
    </citation>
    <scope>NUCLEOTIDE SEQUENCE [LARGE SCALE GENOMIC DNA]</scope>
    <source>
        <strain evidence="8 9">CCFEE 5887</strain>
    </source>
</reference>
<proteinExistence type="inferred from homology"/>
<sequence length="193" mass="21348">MSSRLLTVTAQGAALAAASNTLAQGFTIYRDRTQTLSAFDPVTLFHFVLYSVISTPPNYKWQLWLEDNFPSNPKKKDVAAAPEKKNDDNVQGEEEKQTLSVTNTIAKFVLDQSIGAAFNTLLFITMINLFRGAGYDKVVTAVQRDFWTMMIAGYKFWPLVSILNLSVVPVEQRMLVGGLAGLAWGVYVSLMGL</sequence>
<feature type="transmembrane region" description="Helical" evidence="6">
    <location>
        <begin position="174"/>
        <end position="192"/>
    </location>
</feature>
<evidence type="ECO:0000313" key="8">
    <source>
        <dbReference type="EMBL" id="KAK5528358.1"/>
    </source>
</evidence>
<comment type="caution">
    <text evidence="8">The sequence shown here is derived from an EMBL/GenBank/DDBJ whole genome shotgun (WGS) entry which is preliminary data.</text>
</comment>
<keyword evidence="9" id="KW-1185">Reference proteome</keyword>
<dbReference type="InterPro" id="IPR007248">
    <property type="entry name" value="Mpv17_PMP22"/>
</dbReference>
<dbReference type="EMBL" id="JAXLQG010000026">
    <property type="protein sequence ID" value="KAK5528358.1"/>
    <property type="molecule type" value="Genomic_DNA"/>
</dbReference>
<evidence type="ECO:0000256" key="2">
    <source>
        <dbReference type="ARBA" id="ARBA00006824"/>
    </source>
</evidence>
<keyword evidence="4 6" id="KW-1133">Transmembrane helix</keyword>
<feature type="compositionally biased region" description="Basic and acidic residues" evidence="7">
    <location>
        <begin position="74"/>
        <end position="95"/>
    </location>
</feature>
<protein>
    <submittedName>
        <fullName evidence="8">Uncharacterized protein</fullName>
    </submittedName>
</protein>
<organism evidence="8 9">
    <name type="scientific">Vermiconidia calcicola</name>
    <dbReference type="NCBI Taxonomy" id="1690605"/>
    <lineage>
        <taxon>Eukaryota</taxon>
        <taxon>Fungi</taxon>
        <taxon>Dikarya</taxon>
        <taxon>Ascomycota</taxon>
        <taxon>Pezizomycotina</taxon>
        <taxon>Dothideomycetes</taxon>
        <taxon>Dothideomycetidae</taxon>
        <taxon>Mycosphaerellales</taxon>
        <taxon>Extremaceae</taxon>
        <taxon>Vermiconidia</taxon>
    </lineage>
</organism>
<comment type="similarity">
    <text evidence="2 6">Belongs to the peroxisomal membrane protein PXMP2/4 family.</text>
</comment>